<evidence type="ECO:0000256" key="1">
    <source>
        <dbReference type="ARBA" id="ARBA00008779"/>
    </source>
</evidence>
<reference evidence="6 7" key="1">
    <citation type="submission" date="2008-08" db="EMBL/GenBank/DDBJ databases">
        <title>Draft genome sequence of Bacteroides plebeius (DSM 17135).</title>
        <authorList>
            <person name="Sudarsanam P."/>
            <person name="Ley R."/>
            <person name="Guruge J."/>
            <person name="Turnbaugh P.J."/>
            <person name="Mahowald M."/>
            <person name="Liep D."/>
            <person name="Gordon J."/>
        </authorList>
    </citation>
    <scope>NUCLEOTIDE SEQUENCE [LARGE SCALE GENOMIC DNA]</scope>
    <source>
        <strain evidence="7">DSM 17135 / JCM 12973 / M2</strain>
    </source>
</reference>
<keyword evidence="4" id="KW-0732">Signal</keyword>
<dbReference type="Gene3D" id="3.40.720.10">
    <property type="entry name" value="Alkaline Phosphatase, subunit A"/>
    <property type="match status" value="1"/>
</dbReference>
<dbReference type="PANTHER" id="PTHR42693:SF53">
    <property type="entry name" value="ENDO-4-O-SULFATASE"/>
    <property type="match status" value="1"/>
</dbReference>
<dbReference type="PANTHER" id="PTHR42693">
    <property type="entry name" value="ARYLSULFATASE FAMILY MEMBER"/>
    <property type="match status" value="1"/>
</dbReference>
<feature type="modified residue" description="3-oxoalanine (Ser)" evidence="3">
    <location>
        <position position="69"/>
    </location>
</feature>
<accession>B5CWA0</accession>
<comment type="PTM">
    <text evidence="3">The conversion to 3-oxoalanine (also known as C-formylglycine, FGly), of a serine or cysteine residue in prokaryotes and of a cysteine residue in eukaryotes, is critical for catalytic activity.</text>
</comment>
<evidence type="ECO:0000256" key="4">
    <source>
        <dbReference type="SAM" id="SignalP"/>
    </source>
</evidence>
<evidence type="ECO:0000313" key="6">
    <source>
        <dbReference type="EMBL" id="EDY96547.1"/>
    </source>
</evidence>
<evidence type="ECO:0000313" key="7">
    <source>
        <dbReference type="Proteomes" id="UP000003452"/>
    </source>
</evidence>
<gene>
    <name evidence="6" type="ORF">BACPLE_00990</name>
</gene>
<protein>
    <submittedName>
        <fullName evidence="6">Arylsulfatase</fullName>
        <ecNumber evidence="6">3.1.6.-</ecNumber>
    </submittedName>
</protein>
<dbReference type="GO" id="GO:0004065">
    <property type="term" value="F:arylsulfatase activity"/>
    <property type="evidence" value="ECO:0007669"/>
    <property type="project" value="TreeGrafter"/>
</dbReference>
<dbReference type="SMR" id="B5CWA0"/>
<dbReference type="InterPro" id="IPR000917">
    <property type="entry name" value="Sulfatase_N"/>
</dbReference>
<dbReference type="AlphaFoldDB" id="B5CWA0"/>
<evidence type="ECO:0000259" key="5">
    <source>
        <dbReference type="Pfam" id="PF00884"/>
    </source>
</evidence>
<dbReference type="HOGENOM" id="CLU_006332_10_4_10"/>
<dbReference type="InterPro" id="IPR017850">
    <property type="entry name" value="Alkaline_phosphatase_core_sf"/>
</dbReference>
<dbReference type="OrthoDB" id="9765065at2"/>
<dbReference type="Pfam" id="PF00884">
    <property type="entry name" value="Sulfatase"/>
    <property type="match status" value="1"/>
</dbReference>
<dbReference type="EMBL" id="ABQC02000012">
    <property type="protein sequence ID" value="EDY96547.1"/>
    <property type="molecule type" value="Genomic_DNA"/>
</dbReference>
<evidence type="ECO:0000256" key="3">
    <source>
        <dbReference type="PIRSR" id="PIRSR600917-52"/>
    </source>
</evidence>
<comment type="similarity">
    <text evidence="1">Belongs to the sulfatase family.</text>
</comment>
<feature type="signal peptide" evidence="4">
    <location>
        <begin position="1"/>
        <end position="19"/>
    </location>
</feature>
<organism evidence="6 7">
    <name type="scientific">Phocaeicola plebeius (strain DSM 17135 / JCM 12973 / CCUG 54634 / M2)</name>
    <name type="common">Bacteroides plebeius</name>
    <dbReference type="NCBI Taxonomy" id="484018"/>
    <lineage>
        <taxon>Bacteria</taxon>
        <taxon>Pseudomonadati</taxon>
        <taxon>Bacteroidota</taxon>
        <taxon>Bacteroidia</taxon>
        <taxon>Bacteroidales</taxon>
        <taxon>Bacteroidaceae</taxon>
        <taxon>Phocaeicola</taxon>
    </lineage>
</organism>
<keyword evidence="2 6" id="KW-0378">Hydrolase</keyword>
<dbReference type="EC" id="3.1.6.-" evidence="6"/>
<dbReference type="SUPFAM" id="SSF53649">
    <property type="entry name" value="Alkaline phosphatase-like"/>
    <property type="match status" value="1"/>
</dbReference>
<dbReference type="RefSeq" id="WP_007558604.1">
    <property type="nucleotide sequence ID" value="NZ_CAXSQN010000002.1"/>
</dbReference>
<dbReference type="eggNOG" id="COG3119">
    <property type="taxonomic scope" value="Bacteria"/>
</dbReference>
<proteinExistence type="inferred from homology"/>
<dbReference type="GeneID" id="43183517"/>
<feature type="chain" id="PRO_5002828945" evidence="4">
    <location>
        <begin position="20"/>
        <end position="459"/>
    </location>
</feature>
<feature type="domain" description="Sulfatase N-terminal" evidence="5">
    <location>
        <begin position="22"/>
        <end position="361"/>
    </location>
</feature>
<dbReference type="InterPro" id="IPR050738">
    <property type="entry name" value="Sulfatase"/>
</dbReference>
<sequence length="459" mass="51886">MKTKFMLSTLLAFPALSHAQTNFIIILTDDQGYQDIGCYGSPLIETPNLDKMAEEGLRLTNFYVSASVSSASRAGLLTGQLNTRNGVKGVGWPDSKGLPTDKITIANALKTKGYATGCFGKWHLGDLDGYLPTDRGFDYYYGIPYSNDMYIGYTHKFSPNCVFTEGYNLDKALQDQQLVKRTKNKAQLKKELNYASPLFENKEVIEYPCDQATTTYRYFNKAMEFIGKNKNQPFFVYLTPSMPHVPLFVSPQFKGKSKRGLYGDAVEEIDWNVGRLLDFLEKEGLSENTMVIFTSDNGPWLGMKENGGSALPLRDGKFSAYEGGVRTPCIIKWKNHIPAGKVSDHIIASIDIFPTLLELAQMDKSKYDLDGITLTKFISNPDNVEPRDRYLYVKDGKIVGIRQNDWIYLPQTGLRVTPKGNFEQELFNIRMDIGQKSNLFKKETKKAQEMEQLLQQQSH</sequence>
<reference evidence="6 7" key="2">
    <citation type="submission" date="2008-08" db="EMBL/GenBank/DDBJ databases">
        <authorList>
            <person name="Fulton L."/>
            <person name="Clifton S."/>
            <person name="Fulton B."/>
            <person name="Xu J."/>
            <person name="Minx P."/>
            <person name="Pepin K.H."/>
            <person name="Johnson M."/>
            <person name="Thiruvilangam P."/>
            <person name="Bhonagiri V."/>
            <person name="Nash W.E."/>
            <person name="Mardis E.R."/>
            <person name="Wilson R.K."/>
        </authorList>
    </citation>
    <scope>NUCLEOTIDE SEQUENCE [LARGE SCALE GENOMIC DNA]</scope>
    <source>
        <strain evidence="7">DSM 17135 / JCM 12973 / M2</strain>
    </source>
</reference>
<dbReference type="Gene3D" id="3.30.1120.10">
    <property type="match status" value="1"/>
</dbReference>
<evidence type="ECO:0000256" key="2">
    <source>
        <dbReference type="ARBA" id="ARBA00022801"/>
    </source>
</evidence>
<comment type="caution">
    <text evidence="6">The sequence shown here is derived from an EMBL/GenBank/DDBJ whole genome shotgun (WGS) entry which is preliminary data.</text>
</comment>
<name>B5CWA0_PHOPM</name>
<dbReference type="Proteomes" id="UP000003452">
    <property type="component" value="Unassembled WGS sequence"/>
</dbReference>